<dbReference type="InterPro" id="IPR006139">
    <property type="entry name" value="D-isomer_2_OHA_DH_cat_dom"/>
</dbReference>
<accession>A0A5S5C1S8</accession>
<name>A0A5S5C1S8_9BACL</name>
<dbReference type="SUPFAM" id="SSF51735">
    <property type="entry name" value="NAD(P)-binding Rossmann-fold domains"/>
    <property type="match status" value="1"/>
</dbReference>
<dbReference type="CDD" id="cd05198">
    <property type="entry name" value="formate_dh_like"/>
    <property type="match status" value="1"/>
</dbReference>
<keyword evidence="2 4" id="KW-0560">Oxidoreductase</keyword>
<dbReference type="InterPro" id="IPR015878">
    <property type="entry name" value="Ado_hCys_hydrolase_NAD-bd"/>
</dbReference>
<proteinExistence type="inferred from homology"/>
<evidence type="ECO:0000313" key="6">
    <source>
        <dbReference type="EMBL" id="TYP73257.1"/>
    </source>
</evidence>
<dbReference type="SUPFAM" id="SSF52283">
    <property type="entry name" value="Formate/glycerate dehydrogenase catalytic domain-like"/>
    <property type="match status" value="1"/>
</dbReference>
<dbReference type="InterPro" id="IPR029753">
    <property type="entry name" value="D-isomer_DH_CS"/>
</dbReference>
<keyword evidence="7" id="KW-1185">Reference proteome</keyword>
<dbReference type="InterPro" id="IPR006140">
    <property type="entry name" value="D-isomer_DH_NAD-bd"/>
</dbReference>
<dbReference type="GO" id="GO:0051287">
    <property type="term" value="F:NAD binding"/>
    <property type="evidence" value="ECO:0007669"/>
    <property type="project" value="InterPro"/>
</dbReference>
<dbReference type="Proteomes" id="UP000323257">
    <property type="component" value="Unassembled WGS sequence"/>
</dbReference>
<comment type="similarity">
    <text evidence="1 4">Belongs to the D-isomer specific 2-hydroxyacid dehydrogenase family.</text>
</comment>
<evidence type="ECO:0000256" key="2">
    <source>
        <dbReference type="ARBA" id="ARBA00023002"/>
    </source>
</evidence>
<sequence>MNSKWSCAVDQAIGLSDEEAASLTRACQVEYVDLGSSDKEQFSRFDMLLLHTKLPDEVLDAFSRCQYIGIRAHNTDYVNGSRAQTRGIVIRGLPQFGEHAVAEHAFALIFALTKQLIPAHNNTRTGSWRDGLSPGMAIRGKTLGIIGYGTIGKEVATLARALGMQVRIVSRHPSSAIESLDEVLRQSDIITLHASTKHNNGPLITKDEINCMKDGVILINTARGSLIEYDDLIQALLAGKIAGAGLDVFPEEPYRNPELLDLPNVVCTPHIAFFTTETIHNMNRCLVEQAVRYVEAHSDQEDQA</sequence>
<dbReference type="GO" id="GO:0047545">
    <property type="term" value="F:(S)-2-hydroxyglutarate dehydrogenase activity"/>
    <property type="evidence" value="ECO:0007669"/>
    <property type="project" value="UniProtKB-ARBA"/>
</dbReference>
<evidence type="ECO:0000259" key="5">
    <source>
        <dbReference type="SMART" id="SM00997"/>
    </source>
</evidence>
<evidence type="ECO:0000256" key="4">
    <source>
        <dbReference type="RuleBase" id="RU003719"/>
    </source>
</evidence>
<dbReference type="EMBL" id="VNHS01000007">
    <property type="protein sequence ID" value="TYP73257.1"/>
    <property type="molecule type" value="Genomic_DNA"/>
</dbReference>
<evidence type="ECO:0000256" key="3">
    <source>
        <dbReference type="ARBA" id="ARBA00023027"/>
    </source>
</evidence>
<dbReference type="InterPro" id="IPR036291">
    <property type="entry name" value="NAD(P)-bd_dom_sf"/>
</dbReference>
<dbReference type="InterPro" id="IPR050418">
    <property type="entry name" value="D-iso_2-hydroxyacid_DH_PdxB"/>
</dbReference>
<organism evidence="6 7">
    <name type="scientific">Paenibacillus methanolicus</name>
    <dbReference type="NCBI Taxonomy" id="582686"/>
    <lineage>
        <taxon>Bacteria</taxon>
        <taxon>Bacillati</taxon>
        <taxon>Bacillota</taxon>
        <taxon>Bacilli</taxon>
        <taxon>Bacillales</taxon>
        <taxon>Paenibacillaceae</taxon>
        <taxon>Paenibacillus</taxon>
    </lineage>
</organism>
<dbReference type="SMART" id="SM00997">
    <property type="entry name" value="AdoHcyase_NAD"/>
    <property type="match status" value="1"/>
</dbReference>
<dbReference type="Pfam" id="PF00389">
    <property type="entry name" value="2-Hacid_dh"/>
    <property type="match status" value="1"/>
</dbReference>
<dbReference type="PANTHER" id="PTHR43761:SF1">
    <property type="entry name" value="D-ISOMER SPECIFIC 2-HYDROXYACID DEHYDROGENASE CATALYTIC DOMAIN-CONTAINING PROTEIN-RELATED"/>
    <property type="match status" value="1"/>
</dbReference>
<protein>
    <submittedName>
        <fullName evidence="6">Glycerate dehydrogenase/D-3-phosphoglycerate dehydrogenase</fullName>
    </submittedName>
</protein>
<dbReference type="GO" id="GO:0004617">
    <property type="term" value="F:phosphoglycerate dehydrogenase activity"/>
    <property type="evidence" value="ECO:0007669"/>
    <property type="project" value="UniProtKB-ARBA"/>
</dbReference>
<dbReference type="Gene3D" id="3.40.50.720">
    <property type="entry name" value="NAD(P)-binding Rossmann-like Domain"/>
    <property type="match status" value="2"/>
</dbReference>
<evidence type="ECO:0000256" key="1">
    <source>
        <dbReference type="ARBA" id="ARBA00005854"/>
    </source>
</evidence>
<keyword evidence="3" id="KW-0520">NAD</keyword>
<dbReference type="AlphaFoldDB" id="A0A5S5C1S8"/>
<dbReference type="Pfam" id="PF02826">
    <property type="entry name" value="2-Hacid_dh_C"/>
    <property type="match status" value="1"/>
</dbReference>
<dbReference type="PANTHER" id="PTHR43761">
    <property type="entry name" value="D-ISOMER SPECIFIC 2-HYDROXYACID DEHYDROGENASE FAMILY PROTEIN (AFU_ORTHOLOGUE AFUA_1G13630)"/>
    <property type="match status" value="1"/>
</dbReference>
<dbReference type="GO" id="GO:0006564">
    <property type="term" value="P:L-serine biosynthetic process"/>
    <property type="evidence" value="ECO:0007669"/>
    <property type="project" value="UniProtKB-ARBA"/>
</dbReference>
<reference evidence="6 7" key="1">
    <citation type="submission" date="2019-07" db="EMBL/GenBank/DDBJ databases">
        <title>Genomic Encyclopedia of Type Strains, Phase III (KMG-III): the genomes of soil and plant-associated and newly described type strains.</title>
        <authorList>
            <person name="Whitman W."/>
        </authorList>
    </citation>
    <scope>NUCLEOTIDE SEQUENCE [LARGE SCALE GENOMIC DNA]</scope>
    <source>
        <strain evidence="6 7">BL24</strain>
    </source>
</reference>
<gene>
    <name evidence="6" type="ORF">BCM02_107241</name>
</gene>
<feature type="domain" description="S-adenosyl-L-homocysteine hydrolase NAD binding" evidence="5">
    <location>
        <begin position="123"/>
        <end position="245"/>
    </location>
</feature>
<comment type="caution">
    <text evidence="6">The sequence shown here is derived from an EMBL/GenBank/DDBJ whole genome shotgun (WGS) entry which is preliminary data.</text>
</comment>
<dbReference type="FunFam" id="3.40.50.720:FF:000041">
    <property type="entry name" value="D-3-phosphoglycerate dehydrogenase"/>
    <property type="match status" value="1"/>
</dbReference>
<dbReference type="PROSITE" id="PS00671">
    <property type="entry name" value="D_2_HYDROXYACID_DH_3"/>
    <property type="match status" value="1"/>
</dbReference>
<evidence type="ECO:0000313" key="7">
    <source>
        <dbReference type="Proteomes" id="UP000323257"/>
    </source>
</evidence>